<evidence type="ECO:0000256" key="1">
    <source>
        <dbReference type="SAM" id="MobiDB-lite"/>
    </source>
</evidence>
<reference evidence="2 3" key="1">
    <citation type="submission" date="2023-10" db="EMBL/GenBank/DDBJ databases">
        <title>Bacteria for the degradation of biodegradable plastic PBAT(Polybutylene adipate terephthalate).</title>
        <authorList>
            <person name="Weon H.-Y."/>
            <person name="Yeon J."/>
        </authorList>
    </citation>
    <scope>NUCLEOTIDE SEQUENCE [LARGE SCALE GENOMIC DNA]</scope>
    <source>
        <strain evidence="2 3">SBD 7-3</strain>
    </source>
</reference>
<feature type="region of interest" description="Disordered" evidence="1">
    <location>
        <begin position="28"/>
        <end position="51"/>
    </location>
</feature>
<dbReference type="RefSeq" id="WP_257824095.1">
    <property type="nucleotide sequence ID" value="NZ_CP136336.1"/>
</dbReference>
<sequence>MKPTSRIPAVREAAKAATGHLQYYQTMMQQAKTSSQPLPRQPAPPANGNKK</sequence>
<accession>A0ABZ0D7E6</accession>
<feature type="compositionally biased region" description="Polar residues" evidence="1">
    <location>
        <begin position="28"/>
        <end position="38"/>
    </location>
</feature>
<dbReference type="Proteomes" id="UP001303946">
    <property type="component" value="Chromosome"/>
</dbReference>
<organism evidence="2 3">
    <name type="scientific">Piscinibacter gummiphilus</name>
    <dbReference type="NCBI Taxonomy" id="946333"/>
    <lineage>
        <taxon>Bacteria</taxon>
        <taxon>Pseudomonadati</taxon>
        <taxon>Pseudomonadota</taxon>
        <taxon>Betaproteobacteria</taxon>
        <taxon>Burkholderiales</taxon>
        <taxon>Sphaerotilaceae</taxon>
        <taxon>Piscinibacter</taxon>
    </lineage>
</organism>
<proteinExistence type="predicted"/>
<evidence type="ECO:0000313" key="2">
    <source>
        <dbReference type="EMBL" id="WOB10963.1"/>
    </source>
</evidence>
<name>A0ABZ0D7E6_9BURK</name>
<protein>
    <submittedName>
        <fullName evidence="2">Uncharacterized protein</fullName>
    </submittedName>
</protein>
<keyword evidence="3" id="KW-1185">Reference proteome</keyword>
<dbReference type="EMBL" id="CP136336">
    <property type="protein sequence ID" value="WOB10963.1"/>
    <property type="molecule type" value="Genomic_DNA"/>
</dbReference>
<evidence type="ECO:0000313" key="3">
    <source>
        <dbReference type="Proteomes" id="UP001303946"/>
    </source>
</evidence>
<gene>
    <name evidence="2" type="ORF">RXV79_13115</name>
</gene>